<accession>A0A1H6WR10</accession>
<dbReference type="AlphaFoldDB" id="A0A1H6WR10"/>
<organism evidence="1 2">
    <name type="scientific">Dyadobacter koreensis</name>
    <dbReference type="NCBI Taxonomy" id="408657"/>
    <lineage>
        <taxon>Bacteria</taxon>
        <taxon>Pseudomonadati</taxon>
        <taxon>Bacteroidota</taxon>
        <taxon>Cytophagia</taxon>
        <taxon>Cytophagales</taxon>
        <taxon>Spirosomataceae</taxon>
        <taxon>Dyadobacter</taxon>
    </lineage>
</organism>
<gene>
    <name evidence="1" type="ORF">SAMN04487995_3704</name>
</gene>
<dbReference type="Proteomes" id="UP000199532">
    <property type="component" value="Unassembled WGS sequence"/>
</dbReference>
<reference evidence="1 2" key="1">
    <citation type="submission" date="2016-10" db="EMBL/GenBank/DDBJ databases">
        <authorList>
            <person name="de Groot N.N."/>
        </authorList>
    </citation>
    <scope>NUCLEOTIDE SEQUENCE [LARGE SCALE GENOMIC DNA]</scope>
    <source>
        <strain evidence="1 2">DSM 19938</strain>
    </source>
</reference>
<dbReference type="EMBL" id="FNXY01000005">
    <property type="protein sequence ID" value="SEJ19431.1"/>
    <property type="molecule type" value="Genomic_DNA"/>
</dbReference>
<protein>
    <submittedName>
        <fullName evidence="1">Uncharacterized protein</fullName>
    </submittedName>
</protein>
<evidence type="ECO:0000313" key="2">
    <source>
        <dbReference type="Proteomes" id="UP000199532"/>
    </source>
</evidence>
<evidence type="ECO:0000313" key="1">
    <source>
        <dbReference type="EMBL" id="SEJ19431.1"/>
    </source>
</evidence>
<proteinExistence type="predicted"/>
<dbReference type="STRING" id="408657.SAMN04487995_3704"/>
<sequence>MTQGKLVIGIILLALLQLVACERNNVDVATEKDKSLKLSGIEASKETNIKRKEPVNFLLNSELPASSYRWKVLPNEYVFIEKGSENTTIIFDQAGTYTVVAQDSITLDSVFLSVSVGTEIYQDILEPIKGDDIISLTPVTYADSAFHIDFTALSTNDYSCSNNSLTYSLGKTGNTYQINLAGVTIPADCSGENSKAKSKIVFNWLIQENVTYGLEITLNGKTYEGSFERKGEKYQFNWPHTAGVILTAKSL</sequence>
<name>A0A1H6WR10_9BACT</name>
<keyword evidence="2" id="KW-1185">Reference proteome</keyword>